<reference evidence="2 3" key="1">
    <citation type="submission" date="2015-01" db="EMBL/GenBank/DDBJ databases">
        <title>Evolution of Trichinella species and genotypes.</title>
        <authorList>
            <person name="Korhonen P.K."/>
            <person name="Edoardo P."/>
            <person name="Giuseppe L.R."/>
            <person name="Gasser R.B."/>
        </authorList>
    </citation>
    <scope>NUCLEOTIDE SEQUENCE [LARGE SCALE GENOMIC DNA]</scope>
    <source>
        <strain evidence="2">ISS37</strain>
    </source>
</reference>
<evidence type="ECO:0000313" key="2">
    <source>
        <dbReference type="EMBL" id="KRX14043.1"/>
    </source>
</evidence>
<sequence>MIICVTALQKWTLLLLFFDCFIFQSLGSKDATSFKLQINNINNNKLFQNTLPVTIGDICQLSRRPVFHENMTMYLACAKPTNDTLLWPWQDIGIWSIYNCGKDALFNPWRGICDKLVTMEQQVGKKTSLRRISNKEKSVMRLSNGQCVCPSSVNIVICPCPGSGIGRPGTPGGPEIGPGAPGVTPPPVDTKPRPCPFIPPYANDAKPDGMCSWMMAPLAPNPGSYNSYLQCVPQPDYLYCGKWTVKACAPNTVFSASAQVCVFLDDEKGPRVPISPTPPGVPYPIPPTVPVPPMPPAPPVPAPPIPGIPYPPSGPLPPSSVPTLPDGSICGVGIFVGWCNYQMQCPGLSQCMVLPIGGMTNTGVYPMPPPPEVSGIYPSTSTAYITPAGTVFLDLQTRTRSASERAYNESSFKFKHKPHSDLIYFTHDADSTTEKMKSPTKSYACCHSRKDVFTDVPFSFH</sequence>
<dbReference type="Proteomes" id="UP000054630">
    <property type="component" value="Unassembled WGS sequence"/>
</dbReference>
<dbReference type="SUPFAM" id="SSF57625">
    <property type="entry name" value="Invertebrate chitin-binding proteins"/>
    <property type="match status" value="1"/>
</dbReference>
<evidence type="ECO:0000256" key="1">
    <source>
        <dbReference type="SAM" id="SignalP"/>
    </source>
</evidence>
<proteinExistence type="predicted"/>
<dbReference type="InterPro" id="IPR036508">
    <property type="entry name" value="Chitin-bd_dom_sf"/>
</dbReference>
<gene>
    <name evidence="2" type="ORF">T07_5011</name>
</gene>
<keyword evidence="3" id="KW-1185">Reference proteome</keyword>
<feature type="chain" id="PRO_5006867919" description="Chitin-binding type-2 domain-containing protein" evidence="1">
    <location>
        <begin position="28"/>
        <end position="461"/>
    </location>
</feature>
<evidence type="ECO:0000313" key="3">
    <source>
        <dbReference type="Proteomes" id="UP000054630"/>
    </source>
</evidence>
<dbReference type="EMBL" id="JYDL01000173">
    <property type="protein sequence ID" value="KRX14043.1"/>
    <property type="molecule type" value="Genomic_DNA"/>
</dbReference>
<keyword evidence="1" id="KW-0732">Signal</keyword>
<dbReference type="STRING" id="6336.A0A0V0RHU4"/>
<name>A0A0V0RHU4_9BILA</name>
<organism evidence="2 3">
    <name type="scientific">Trichinella nelsoni</name>
    <dbReference type="NCBI Taxonomy" id="6336"/>
    <lineage>
        <taxon>Eukaryota</taxon>
        <taxon>Metazoa</taxon>
        <taxon>Ecdysozoa</taxon>
        <taxon>Nematoda</taxon>
        <taxon>Enoplea</taxon>
        <taxon>Dorylaimia</taxon>
        <taxon>Trichinellida</taxon>
        <taxon>Trichinellidae</taxon>
        <taxon>Trichinella</taxon>
    </lineage>
</organism>
<dbReference type="OrthoDB" id="5829832at2759"/>
<evidence type="ECO:0008006" key="4">
    <source>
        <dbReference type="Google" id="ProtNLM"/>
    </source>
</evidence>
<protein>
    <recommendedName>
        <fullName evidence="4">Chitin-binding type-2 domain-containing protein</fullName>
    </recommendedName>
</protein>
<feature type="signal peptide" evidence="1">
    <location>
        <begin position="1"/>
        <end position="27"/>
    </location>
</feature>
<accession>A0A0V0RHU4</accession>
<dbReference type="AlphaFoldDB" id="A0A0V0RHU4"/>
<dbReference type="GO" id="GO:0008061">
    <property type="term" value="F:chitin binding"/>
    <property type="evidence" value="ECO:0007669"/>
    <property type="project" value="InterPro"/>
</dbReference>
<comment type="caution">
    <text evidence="2">The sequence shown here is derived from an EMBL/GenBank/DDBJ whole genome shotgun (WGS) entry which is preliminary data.</text>
</comment>